<dbReference type="AlphaFoldDB" id="A0A6M0RGF8"/>
<dbReference type="PROSITE" id="PS50006">
    <property type="entry name" value="FHA_DOMAIN"/>
    <property type="match status" value="1"/>
</dbReference>
<keyword evidence="3" id="KW-1185">Reference proteome</keyword>
<feature type="domain" description="FHA" evidence="1">
    <location>
        <begin position="138"/>
        <end position="210"/>
    </location>
</feature>
<evidence type="ECO:0000313" key="3">
    <source>
        <dbReference type="Proteomes" id="UP000481033"/>
    </source>
</evidence>
<evidence type="ECO:0000313" key="2">
    <source>
        <dbReference type="EMBL" id="NEZ54923.1"/>
    </source>
</evidence>
<comment type="caution">
    <text evidence="2">The sequence shown here is derived from an EMBL/GenBank/DDBJ whole genome shotgun (WGS) entry which is preliminary data.</text>
</comment>
<dbReference type="Proteomes" id="UP000481033">
    <property type="component" value="Unassembled WGS sequence"/>
</dbReference>
<sequence length="270" mass="30594">MLQFIDEYQQQRPKATSLQIVRSLRAYTRASYANTFWEMVAGSNPDFVKGELDDQSVEIMGQSIDFAHFMAALSDQTWGGNLTSTLSDGFLWITSKVMTGHGYDSREYTAAIGDTAQPIEVYLDKYGLTTYQPETLSELLGKFASEQDYASDLVAFAVGRLLYENPSLSVKAAILEANWLNYSGTVKRYLVDMFGAKISANGVIVNGEQIRTRIYERIRAYLLIKRDVIKGSIFHRTYRQRIRPALINHATDYFTKYLQQALVQSPQPES</sequence>
<protein>
    <recommendedName>
        <fullName evidence="1">FHA domain-containing protein</fullName>
    </recommendedName>
</protein>
<proteinExistence type="predicted"/>
<dbReference type="InterPro" id="IPR000253">
    <property type="entry name" value="FHA_dom"/>
</dbReference>
<accession>A0A6M0RGF8</accession>
<organism evidence="2 3">
    <name type="scientific">Adonisia turfae CCMR0081</name>
    <dbReference type="NCBI Taxonomy" id="2292702"/>
    <lineage>
        <taxon>Bacteria</taxon>
        <taxon>Bacillati</taxon>
        <taxon>Cyanobacteriota</taxon>
        <taxon>Adonisia</taxon>
        <taxon>Adonisia turfae</taxon>
    </lineage>
</organism>
<dbReference type="EMBL" id="QXHD01000004">
    <property type="protein sequence ID" value="NEZ54923.1"/>
    <property type="molecule type" value="Genomic_DNA"/>
</dbReference>
<reference evidence="2 3" key="1">
    <citation type="journal article" date="2020" name="Microb. Ecol.">
        <title>Ecogenomics of the Marine Benthic Filamentous Cyanobacterium Adonisia.</title>
        <authorList>
            <person name="Walter J.M."/>
            <person name="Coutinho F.H."/>
            <person name="Leomil L."/>
            <person name="Hargreaves P.I."/>
            <person name="Campeao M.E."/>
            <person name="Vieira V.V."/>
            <person name="Silva B.S."/>
            <person name="Fistarol G.O."/>
            <person name="Salomon P.S."/>
            <person name="Sawabe T."/>
            <person name="Mino S."/>
            <person name="Hosokawa M."/>
            <person name="Miyashita H."/>
            <person name="Maruyama F."/>
            <person name="van Verk M.C."/>
            <person name="Dutilh B.E."/>
            <person name="Thompson C.C."/>
            <person name="Thompson F.L."/>
        </authorList>
    </citation>
    <scope>NUCLEOTIDE SEQUENCE [LARGE SCALE GENOMIC DNA]</scope>
    <source>
        <strain evidence="2 3">CCMR0081</strain>
    </source>
</reference>
<gene>
    <name evidence="2" type="ORF">DXZ20_04290</name>
</gene>
<name>A0A6M0RGF8_9CYAN</name>
<evidence type="ECO:0000259" key="1">
    <source>
        <dbReference type="PROSITE" id="PS50006"/>
    </source>
</evidence>